<feature type="transmembrane region" description="Helical" evidence="2">
    <location>
        <begin position="173"/>
        <end position="206"/>
    </location>
</feature>
<feature type="region of interest" description="Disordered" evidence="1">
    <location>
        <begin position="354"/>
        <end position="412"/>
    </location>
</feature>
<keyword evidence="2" id="KW-0812">Transmembrane</keyword>
<feature type="domain" description="DUF7847" evidence="3">
    <location>
        <begin position="25"/>
        <end position="297"/>
    </location>
</feature>
<feature type="transmembrane region" description="Helical" evidence="2">
    <location>
        <begin position="86"/>
        <end position="110"/>
    </location>
</feature>
<dbReference type="PANTHER" id="PTHR33133">
    <property type="entry name" value="OS08G0107100 PROTEIN-RELATED"/>
    <property type="match status" value="1"/>
</dbReference>
<dbReference type="EMBL" id="FLQR01000010">
    <property type="protein sequence ID" value="SBS74387.1"/>
    <property type="molecule type" value="Genomic_DNA"/>
</dbReference>
<evidence type="ECO:0000256" key="2">
    <source>
        <dbReference type="SAM" id="Phobius"/>
    </source>
</evidence>
<dbReference type="InterPro" id="IPR057169">
    <property type="entry name" value="DUF7847"/>
</dbReference>
<accession>A0A1Y5P6Y1</accession>
<reference evidence="4" key="1">
    <citation type="submission" date="2016-03" db="EMBL/GenBank/DDBJ databases">
        <authorList>
            <person name="Ploux O."/>
        </authorList>
    </citation>
    <scope>NUCLEOTIDE SEQUENCE</scope>
    <source>
        <strain evidence="4">UC1</strain>
    </source>
</reference>
<evidence type="ECO:0000259" key="3">
    <source>
        <dbReference type="Pfam" id="PF25231"/>
    </source>
</evidence>
<gene>
    <name evidence="4" type="ORF">MIPYR_60115</name>
</gene>
<proteinExistence type="predicted"/>
<dbReference type="Pfam" id="PF25231">
    <property type="entry name" value="DUF7847"/>
    <property type="match status" value="1"/>
</dbReference>
<feature type="transmembrane region" description="Helical" evidence="2">
    <location>
        <begin position="227"/>
        <end position="254"/>
    </location>
</feature>
<feature type="transmembrane region" description="Helical" evidence="2">
    <location>
        <begin position="143"/>
        <end position="167"/>
    </location>
</feature>
<organism evidence="4">
    <name type="scientific">uncultured Microbacterium sp</name>
    <dbReference type="NCBI Taxonomy" id="191216"/>
    <lineage>
        <taxon>Bacteria</taxon>
        <taxon>Bacillati</taxon>
        <taxon>Actinomycetota</taxon>
        <taxon>Actinomycetes</taxon>
        <taxon>Micrococcales</taxon>
        <taxon>Microbacteriaceae</taxon>
        <taxon>Microbacterium</taxon>
        <taxon>environmental samples</taxon>
    </lineage>
</organism>
<keyword evidence="2" id="KW-1133">Transmembrane helix</keyword>
<feature type="transmembrane region" description="Helical" evidence="2">
    <location>
        <begin position="274"/>
        <end position="307"/>
    </location>
</feature>
<dbReference type="RefSeq" id="WP_295577430.1">
    <property type="nucleotide sequence ID" value="NZ_FLQR01000010.1"/>
</dbReference>
<evidence type="ECO:0000256" key="1">
    <source>
        <dbReference type="SAM" id="MobiDB-lite"/>
    </source>
</evidence>
<sequence length="412" mass="42724">MTAYPTWTPAPRPGIIPLRPLGFGTILGRAFAALRQNPRVLLGFALVAQTVVTIVAAAGIVAAGIYSFGRLATLSPGDDDFDTVMAGSIALVGAVSLVLGLAANAFSVLVQAVIVREVAHAALAEKLTLGGLWRQVTPVAWRLIGYTVLLSLAVGVLVGILVAAFVLLAQASVAVVVGLVILAILVAVPVSLWLTVKLLLAPAVIVMERARILDAVRRSWSLTRGRFWPSLGIVVIISAAFGALAQLVSLPMSFLTTGITTVFSPTGDPEVGSVIALLVGLLVTEVLVVLLQSVALVVQSTATALIYIDSRMRREGLDLDLLAYVDRRELPGAVPTDPYRIHIGRDLPRWAPPAPGTAVPGFAGHPAPPFPAPPYPTAAPPTPSPGAATPPARDPAPSPRTWTPPGGAPGSP</sequence>
<feature type="transmembrane region" description="Helical" evidence="2">
    <location>
        <begin position="41"/>
        <end position="66"/>
    </location>
</feature>
<keyword evidence="2" id="KW-0472">Membrane</keyword>
<name>A0A1Y5P6Y1_9MICO</name>
<dbReference type="AlphaFoldDB" id="A0A1Y5P6Y1"/>
<feature type="transmembrane region" description="Helical" evidence="2">
    <location>
        <begin position="15"/>
        <end position="34"/>
    </location>
</feature>
<evidence type="ECO:0000313" key="4">
    <source>
        <dbReference type="EMBL" id="SBS74387.1"/>
    </source>
</evidence>
<feature type="compositionally biased region" description="Pro residues" evidence="1">
    <location>
        <begin position="366"/>
        <end position="384"/>
    </location>
</feature>
<protein>
    <recommendedName>
        <fullName evidence="3">DUF7847 domain-containing protein</fullName>
    </recommendedName>
</protein>
<dbReference type="PANTHER" id="PTHR33133:SF1">
    <property type="entry name" value="EXPRESSED PROTEIN-RELATED"/>
    <property type="match status" value="1"/>
</dbReference>